<organism evidence="1 2">
    <name type="scientific">Sulfitobacter aestuariivivens</name>
    <dbReference type="NCBI Taxonomy" id="2766981"/>
    <lineage>
        <taxon>Bacteria</taxon>
        <taxon>Pseudomonadati</taxon>
        <taxon>Pseudomonadota</taxon>
        <taxon>Alphaproteobacteria</taxon>
        <taxon>Rhodobacterales</taxon>
        <taxon>Roseobacteraceae</taxon>
        <taxon>Sulfitobacter</taxon>
    </lineage>
</organism>
<dbReference type="AlphaFoldDB" id="A0A927D1C5"/>
<reference evidence="1" key="1">
    <citation type="submission" date="2020-08" db="EMBL/GenBank/DDBJ databases">
        <title>Sulfitobacter aestuariivivens sp. nov., isolated from a tidal flat.</title>
        <authorList>
            <person name="Park S."/>
            <person name="Yoon J.-H."/>
        </authorList>
    </citation>
    <scope>NUCLEOTIDE SEQUENCE</scope>
    <source>
        <strain evidence="1">TSTF-M16</strain>
    </source>
</reference>
<evidence type="ECO:0000313" key="1">
    <source>
        <dbReference type="EMBL" id="MBD3663214.1"/>
    </source>
</evidence>
<comment type="caution">
    <text evidence="1">The sequence shown here is derived from an EMBL/GenBank/DDBJ whole genome shotgun (WGS) entry which is preliminary data.</text>
</comment>
<protein>
    <submittedName>
        <fullName evidence="1">Uncharacterized protein</fullName>
    </submittedName>
</protein>
<dbReference type="EMBL" id="JACTAG010000001">
    <property type="protein sequence ID" value="MBD3663214.1"/>
    <property type="molecule type" value="Genomic_DNA"/>
</dbReference>
<name>A0A927D1C5_9RHOB</name>
<gene>
    <name evidence="1" type="ORF">H9Q16_04710</name>
</gene>
<dbReference type="RefSeq" id="WP_191074191.1">
    <property type="nucleotide sequence ID" value="NZ_JACTAG010000001.1"/>
</dbReference>
<dbReference type="Proteomes" id="UP000635142">
    <property type="component" value="Unassembled WGS sequence"/>
</dbReference>
<sequence length="118" mass="12867">MTDLAARLDAMGADVRRLDLVAGRRLTEMSHLHSDLVAELQALDHLHQSLQDLARLSRQIGALSNTDPIPTDLSKAWSAELKLESTRRLLLSSDTPAPHLPAQTGIAYLFDTTSADPS</sequence>
<accession>A0A927D1C5</accession>
<proteinExistence type="predicted"/>
<keyword evidence="2" id="KW-1185">Reference proteome</keyword>
<evidence type="ECO:0000313" key="2">
    <source>
        <dbReference type="Proteomes" id="UP000635142"/>
    </source>
</evidence>